<feature type="compositionally biased region" description="Low complexity" evidence="1">
    <location>
        <begin position="63"/>
        <end position="113"/>
    </location>
</feature>
<proteinExistence type="predicted"/>
<dbReference type="GO" id="GO:0019210">
    <property type="term" value="F:kinase inhibitor activity"/>
    <property type="evidence" value="ECO:0007669"/>
    <property type="project" value="InterPro"/>
</dbReference>
<comment type="caution">
    <text evidence="2">The sequence shown here is derived from an EMBL/GenBank/DDBJ whole genome shotgun (WGS) entry which is preliminary data.</text>
</comment>
<dbReference type="PANTHER" id="PTHR33312:SF8">
    <property type="entry name" value="MEMBRANE-ASSOCIATED KINASE REGULATOR 1-RELATED"/>
    <property type="match status" value="1"/>
</dbReference>
<dbReference type="Proteomes" id="UP000325081">
    <property type="component" value="Unassembled WGS sequence"/>
</dbReference>
<feature type="compositionally biased region" description="Polar residues" evidence="1">
    <location>
        <begin position="1"/>
        <end position="18"/>
    </location>
</feature>
<dbReference type="AlphaFoldDB" id="A0A5A7Q325"/>
<feature type="region of interest" description="Disordered" evidence="1">
    <location>
        <begin position="1"/>
        <end position="172"/>
    </location>
</feature>
<organism evidence="2 3">
    <name type="scientific">Striga asiatica</name>
    <name type="common">Asiatic witchweed</name>
    <name type="synonym">Buchnera asiatica</name>
    <dbReference type="NCBI Taxonomy" id="4170"/>
    <lineage>
        <taxon>Eukaryota</taxon>
        <taxon>Viridiplantae</taxon>
        <taxon>Streptophyta</taxon>
        <taxon>Embryophyta</taxon>
        <taxon>Tracheophyta</taxon>
        <taxon>Spermatophyta</taxon>
        <taxon>Magnoliopsida</taxon>
        <taxon>eudicotyledons</taxon>
        <taxon>Gunneridae</taxon>
        <taxon>Pentapetalae</taxon>
        <taxon>asterids</taxon>
        <taxon>lamiids</taxon>
        <taxon>Lamiales</taxon>
        <taxon>Orobanchaceae</taxon>
        <taxon>Buchnereae</taxon>
        <taxon>Striga</taxon>
    </lineage>
</organism>
<evidence type="ECO:0000313" key="3">
    <source>
        <dbReference type="Proteomes" id="UP000325081"/>
    </source>
</evidence>
<name>A0A5A7Q325_STRAF</name>
<feature type="compositionally biased region" description="Pro residues" evidence="1">
    <location>
        <begin position="33"/>
        <end position="62"/>
    </location>
</feature>
<gene>
    <name evidence="2" type="ORF">STAS_15809</name>
</gene>
<protein>
    <submittedName>
        <fullName evidence="2">ROP-interactive CRIB motif-containing protein 3</fullName>
    </submittedName>
</protein>
<reference evidence="3" key="1">
    <citation type="journal article" date="2019" name="Curr. Biol.">
        <title>Genome Sequence of Striga asiatica Provides Insight into the Evolution of Plant Parasitism.</title>
        <authorList>
            <person name="Yoshida S."/>
            <person name="Kim S."/>
            <person name="Wafula E.K."/>
            <person name="Tanskanen J."/>
            <person name="Kim Y.M."/>
            <person name="Honaas L."/>
            <person name="Yang Z."/>
            <person name="Spallek T."/>
            <person name="Conn C.E."/>
            <person name="Ichihashi Y."/>
            <person name="Cheong K."/>
            <person name="Cui S."/>
            <person name="Der J.P."/>
            <person name="Gundlach H."/>
            <person name="Jiao Y."/>
            <person name="Hori C."/>
            <person name="Ishida J.K."/>
            <person name="Kasahara H."/>
            <person name="Kiba T."/>
            <person name="Kim M.S."/>
            <person name="Koo N."/>
            <person name="Laohavisit A."/>
            <person name="Lee Y.H."/>
            <person name="Lumba S."/>
            <person name="McCourt P."/>
            <person name="Mortimer J.C."/>
            <person name="Mutuku J.M."/>
            <person name="Nomura T."/>
            <person name="Sasaki-Sekimoto Y."/>
            <person name="Seto Y."/>
            <person name="Wang Y."/>
            <person name="Wakatake T."/>
            <person name="Sakakibara H."/>
            <person name="Demura T."/>
            <person name="Yamaguchi S."/>
            <person name="Yoneyama K."/>
            <person name="Manabe R.I."/>
            <person name="Nelson D.C."/>
            <person name="Schulman A.H."/>
            <person name="Timko M.P."/>
            <person name="dePamphilis C.W."/>
            <person name="Choi D."/>
            <person name="Shirasu K."/>
        </authorList>
    </citation>
    <scope>NUCLEOTIDE SEQUENCE [LARGE SCALE GENOMIC DNA]</scope>
    <source>
        <strain evidence="3">cv. UVA1</strain>
    </source>
</reference>
<accession>A0A5A7Q325</accession>
<keyword evidence="3" id="KW-1185">Reference proteome</keyword>
<dbReference type="OrthoDB" id="1927169at2759"/>
<dbReference type="EMBL" id="BKCP01005594">
    <property type="protein sequence ID" value="GER39212.1"/>
    <property type="molecule type" value="Genomic_DNA"/>
</dbReference>
<evidence type="ECO:0000256" key="1">
    <source>
        <dbReference type="SAM" id="MobiDB-lite"/>
    </source>
</evidence>
<evidence type="ECO:0000313" key="2">
    <source>
        <dbReference type="EMBL" id="GER39212.1"/>
    </source>
</evidence>
<dbReference type="GO" id="GO:0005886">
    <property type="term" value="C:plasma membrane"/>
    <property type="evidence" value="ECO:0007669"/>
    <property type="project" value="InterPro"/>
</dbReference>
<dbReference type="InterPro" id="IPR039620">
    <property type="entry name" value="BKI1/MAKR1/3/4"/>
</dbReference>
<dbReference type="PANTHER" id="PTHR33312">
    <property type="entry name" value="MEMBRANE-ASSOCIATED KINASE REGULATOR 4-RELATED"/>
    <property type="match status" value="1"/>
</dbReference>
<sequence>MKSNQSGNVIQRRQSTTAPWAGASKITTANLLPPTPSPPHPPPTSSSPSPSPPASPPPPSAPPTSSSMLRSLLLSSSSSSDDSAATSSRDSLSSSDSSSASASAADLLSDSSRPSVDELRSPAPAGGALSLNLHQRKPSKHFSLPKFASVFRRETTKTTPPPPAAKRASAGAKDVIHRYLKKVKPLLERLSGKQQQPQQPKMSPGPVNGAVCLKKDSDPELTAAVGPNHPIGKNLDIGFCSESFSSSTRFAGRRRCISSCPSSIMSSPRRGDSGFGFGYMDRAGSGLNASSMEELQSAIQGAIAHCKNSMLNTDDNNKTTVISHEI</sequence>